<evidence type="ECO:0000313" key="8">
    <source>
        <dbReference type="Proteomes" id="UP000652013"/>
    </source>
</evidence>
<protein>
    <recommendedName>
        <fullName evidence="6">Peptidase M10 metallopeptidase domain-containing protein</fullName>
    </recommendedName>
</protein>
<dbReference type="InterPro" id="IPR024079">
    <property type="entry name" value="MetalloPept_cat_dom_sf"/>
</dbReference>
<evidence type="ECO:0000259" key="6">
    <source>
        <dbReference type="Pfam" id="PF00413"/>
    </source>
</evidence>
<evidence type="ECO:0000256" key="1">
    <source>
        <dbReference type="ARBA" id="ARBA00022670"/>
    </source>
</evidence>
<keyword evidence="3" id="KW-0378">Hydrolase</keyword>
<dbReference type="GO" id="GO:0006508">
    <property type="term" value="P:proteolysis"/>
    <property type="evidence" value="ECO:0007669"/>
    <property type="project" value="UniProtKB-KW"/>
</dbReference>
<evidence type="ECO:0000256" key="3">
    <source>
        <dbReference type="ARBA" id="ARBA00022801"/>
    </source>
</evidence>
<feature type="chain" id="PRO_5035163892" description="Peptidase M10 metallopeptidase domain-containing protein" evidence="5">
    <location>
        <begin position="28"/>
        <end position="200"/>
    </location>
</feature>
<comment type="caution">
    <text evidence="7">The sequence shown here is derived from an EMBL/GenBank/DDBJ whole genome shotgun (WGS) entry which is preliminary data.</text>
</comment>
<dbReference type="GO" id="GO:0008270">
    <property type="term" value="F:zinc ion binding"/>
    <property type="evidence" value="ECO:0007669"/>
    <property type="project" value="InterPro"/>
</dbReference>
<keyword evidence="2" id="KW-0479">Metal-binding</keyword>
<gene>
    <name evidence="7" type="ORF">Sya03_44720</name>
</gene>
<evidence type="ECO:0000313" key="7">
    <source>
        <dbReference type="EMBL" id="GIJ05120.1"/>
    </source>
</evidence>
<keyword evidence="5" id="KW-0732">Signal</keyword>
<feature type="signal peptide" evidence="5">
    <location>
        <begin position="1"/>
        <end position="27"/>
    </location>
</feature>
<proteinExistence type="predicted"/>
<dbReference type="AlphaFoldDB" id="A0A8J3YBV3"/>
<evidence type="ECO:0000256" key="5">
    <source>
        <dbReference type="SAM" id="SignalP"/>
    </source>
</evidence>
<reference evidence="7" key="1">
    <citation type="submission" date="2021-01" db="EMBL/GenBank/DDBJ databases">
        <title>Whole genome shotgun sequence of Spirilliplanes yamanashiensis NBRC 15828.</title>
        <authorList>
            <person name="Komaki H."/>
            <person name="Tamura T."/>
        </authorList>
    </citation>
    <scope>NUCLEOTIDE SEQUENCE</scope>
    <source>
        <strain evidence="7">NBRC 15828</strain>
    </source>
</reference>
<dbReference type="GO" id="GO:0031012">
    <property type="term" value="C:extracellular matrix"/>
    <property type="evidence" value="ECO:0007669"/>
    <property type="project" value="InterPro"/>
</dbReference>
<name>A0A8J3YBV3_9ACTN</name>
<feature type="domain" description="Peptidase M10 metallopeptidase" evidence="6">
    <location>
        <begin position="123"/>
        <end position="196"/>
    </location>
</feature>
<keyword evidence="4" id="KW-0862">Zinc</keyword>
<dbReference type="RefSeq" id="WP_203940331.1">
    <property type="nucleotide sequence ID" value="NZ_BAAAGJ010000011.1"/>
</dbReference>
<dbReference type="Proteomes" id="UP000652013">
    <property type="component" value="Unassembled WGS sequence"/>
</dbReference>
<evidence type="ECO:0000256" key="4">
    <source>
        <dbReference type="ARBA" id="ARBA00022833"/>
    </source>
</evidence>
<dbReference type="GO" id="GO:0004222">
    <property type="term" value="F:metalloendopeptidase activity"/>
    <property type="evidence" value="ECO:0007669"/>
    <property type="project" value="InterPro"/>
</dbReference>
<keyword evidence="8" id="KW-1185">Reference proteome</keyword>
<dbReference type="EMBL" id="BOOY01000031">
    <property type="protein sequence ID" value="GIJ05120.1"/>
    <property type="molecule type" value="Genomic_DNA"/>
</dbReference>
<accession>A0A8J3YBV3</accession>
<sequence>MRRLWYAAAALTLTSALTVGIGGPAHAYCSTPYKWTTPSAVKVRNGAGIPTPWDAILTASAGQWSGISGSTFRMTAVARNFNGPIYGGSVTHGASSSHRPEAPGVTLISRNGNTITSVRTIFNPRWHFNDTGSFNQSSNPPRADVRTVLVHELGHWLVLNHPSACAGAMTASEKASSMNPNFTKKWNTNADDKAGAAAKY</sequence>
<evidence type="ECO:0000256" key="2">
    <source>
        <dbReference type="ARBA" id="ARBA00022723"/>
    </source>
</evidence>
<dbReference type="SUPFAM" id="SSF55486">
    <property type="entry name" value="Metalloproteases ('zincins'), catalytic domain"/>
    <property type="match status" value="1"/>
</dbReference>
<organism evidence="7 8">
    <name type="scientific">Spirilliplanes yamanashiensis</name>
    <dbReference type="NCBI Taxonomy" id="42233"/>
    <lineage>
        <taxon>Bacteria</taxon>
        <taxon>Bacillati</taxon>
        <taxon>Actinomycetota</taxon>
        <taxon>Actinomycetes</taxon>
        <taxon>Micromonosporales</taxon>
        <taxon>Micromonosporaceae</taxon>
        <taxon>Spirilliplanes</taxon>
    </lineage>
</organism>
<dbReference type="Gene3D" id="3.40.390.10">
    <property type="entry name" value="Collagenase (Catalytic Domain)"/>
    <property type="match status" value="1"/>
</dbReference>
<dbReference type="Pfam" id="PF00413">
    <property type="entry name" value="Peptidase_M10"/>
    <property type="match status" value="1"/>
</dbReference>
<dbReference type="InterPro" id="IPR001818">
    <property type="entry name" value="Pept_M10_metallopeptidase"/>
</dbReference>
<keyword evidence="1" id="KW-0645">Protease</keyword>